<dbReference type="InterPro" id="IPR050077">
    <property type="entry name" value="LexA_repressor"/>
</dbReference>
<keyword evidence="4 12" id="KW-0227">DNA damage</keyword>
<evidence type="ECO:0000256" key="3">
    <source>
        <dbReference type="ARBA" id="ARBA00022705"/>
    </source>
</evidence>
<dbReference type="GO" id="GO:0006281">
    <property type="term" value="P:DNA repair"/>
    <property type="evidence" value="ECO:0007669"/>
    <property type="project" value="UniProtKB-UniRule"/>
</dbReference>
<name>A0A7W6A3I9_9CAUL</name>
<keyword evidence="3 12" id="KW-0235">DNA replication</keyword>
<dbReference type="AlphaFoldDB" id="A0A7W6A3I9"/>
<comment type="similarity">
    <text evidence="1 12 13">Belongs to the peptidase S24 family.</text>
</comment>
<evidence type="ECO:0000256" key="6">
    <source>
        <dbReference type="ARBA" id="ARBA00022813"/>
    </source>
</evidence>
<dbReference type="GO" id="GO:0009432">
    <property type="term" value="P:SOS response"/>
    <property type="evidence" value="ECO:0007669"/>
    <property type="project" value="UniProtKB-UniRule"/>
</dbReference>
<evidence type="ECO:0000256" key="5">
    <source>
        <dbReference type="ARBA" id="ARBA00022801"/>
    </source>
</evidence>
<dbReference type="PANTHER" id="PTHR33516">
    <property type="entry name" value="LEXA REPRESSOR"/>
    <property type="match status" value="1"/>
</dbReference>
<evidence type="ECO:0000256" key="9">
    <source>
        <dbReference type="ARBA" id="ARBA00023163"/>
    </source>
</evidence>
<evidence type="ECO:0000256" key="8">
    <source>
        <dbReference type="ARBA" id="ARBA00023125"/>
    </source>
</evidence>
<evidence type="ECO:0000256" key="7">
    <source>
        <dbReference type="ARBA" id="ARBA00023015"/>
    </source>
</evidence>
<dbReference type="InterPro" id="IPR015927">
    <property type="entry name" value="Peptidase_S24_S26A/B/C"/>
</dbReference>
<comment type="catalytic activity">
    <reaction evidence="12">
        <text>Hydrolysis of Ala-|-Gly bond in repressor LexA.</text>
        <dbReference type="EC" id="3.4.21.88"/>
    </reaction>
</comment>
<dbReference type="InterPro" id="IPR006199">
    <property type="entry name" value="LexA_DNA-bd_dom"/>
</dbReference>
<evidence type="ECO:0000259" key="16">
    <source>
        <dbReference type="Pfam" id="PF01726"/>
    </source>
</evidence>
<evidence type="ECO:0000256" key="11">
    <source>
        <dbReference type="ARBA" id="ARBA00023236"/>
    </source>
</evidence>
<keyword evidence="8 12" id="KW-0238">DNA-binding</keyword>
<dbReference type="InterPro" id="IPR036390">
    <property type="entry name" value="WH_DNA-bd_sf"/>
</dbReference>
<dbReference type="Gene3D" id="1.10.10.10">
    <property type="entry name" value="Winged helix-like DNA-binding domain superfamily/Winged helix DNA-binding domain"/>
    <property type="match status" value="1"/>
</dbReference>
<evidence type="ECO:0000313" key="18">
    <source>
        <dbReference type="Proteomes" id="UP000532936"/>
    </source>
</evidence>
<feature type="active site" description="For autocatalytic cleavage activity" evidence="12">
    <location>
        <position position="153"/>
    </location>
</feature>
<dbReference type="RefSeq" id="WP_183195197.1">
    <property type="nucleotide sequence ID" value="NZ_JACIDA010000001.1"/>
</dbReference>
<dbReference type="FunFam" id="1.10.10.10:FF:000102">
    <property type="entry name" value="LexA repressor"/>
    <property type="match status" value="1"/>
</dbReference>
<dbReference type="SUPFAM" id="SSF51306">
    <property type="entry name" value="LexA/Signal peptidase"/>
    <property type="match status" value="1"/>
</dbReference>
<proteinExistence type="inferred from homology"/>
<evidence type="ECO:0000256" key="12">
    <source>
        <dbReference type="HAMAP-Rule" id="MF_00015"/>
    </source>
</evidence>
<gene>
    <name evidence="12" type="primary">lexA</name>
    <name evidence="17" type="ORF">GGR11_000429</name>
</gene>
<reference evidence="17 18" key="1">
    <citation type="submission" date="2020-08" db="EMBL/GenBank/DDBJ databases">
        <title>Genomic Encyclopedia of Type Strains, Phase IV (KMG-IV): sequencing the most valuable type-strain genomes for metagenomic binning, comparative biology and taxonomic classification.</title>
        <authorList>
            <person name="Goeker M."/>
        </authorList>
    </citation>
    <scope>NUCLEOTIDE SEQUENCE [LARGE SCALE GENOMIC DNA]</scope>
    <source>
        <strain evidence="17 18">DSM 14878</strain>
    </source>
</reference>
<dbReference type="Pfam" id="PF01726">
    <property type="entry name" value="LexA_DNA_bind"/>
    <property type="match status" value="1"/>
</dbReference>
<dbReference type="InterPro" id="IPR006197">
    <property type="entry name" value="Peptidase_S24_LexA"/>
</dbReference>
<evidence type="ECO:0000256" key="1">
    <source>
        <dbReference type="ARBA" id="ARBA00007484"/>
    </source>
</evidence>
<dbReference type="FunFam" id="2.10.109.10:FF:000001">
    <property type="entry name" value="LexA repressor"/>
    <property type="match status" value="1"/>
</dbReference>
<keyword evidence="11 12" id="KW-0742">SOS response</keyword>
<dbReference type="SUPFAM" id="SSF46785">
    <property type="entry name" value="Winged helix' DNA-binding domain"/>
    <property type="match status" value="1"/>
</dbReference>
<keyword evidence="7 12" id="KW-0805">Transcription regulation</keyword>
<comment type="function">
    <text evidence="12">Represses a number of genes involved in the response to DNA damage (SOS response), including recA and lexA. In the presence of single-stranded DNA, RecA interacts with LexA causing an autocatalytic cleavage which disrupts the DNA-binding part of LexA, leading to derepression of the SOS regulon and eventually DNA repair.</text>
</comment>
<dbReference type="GO" id="GO:0006508">
    <property type="term" value="P:proteolysis"/>
    <property type="evidence" value="ECO:0007669"/>
    <property type="project" value="InterPro"/>
</dbReference>
<dbReference type="InterPro" id="IPR039418">
    <property type="entry name" value="LexA-like"/>
</dbReference>
<feature type="region of interest" description="Disordered" evidence="14">
    <location>
        <begin position="72"/>
        <end position="104"/>
    </location>
</feature>
<dbReference type="CDD" id="cd06529">
    <property type="entry name" value="S24_LexA-like"/>
    <property type="match status" value="1"/>
</dbReference>
<evidence type="ECO:0000256" key="2">
    <source>
        <dbReference type="ARBA" id="ARBA00022491"/>
    </source>
</evidence>
<accession>A0A7W6A3I9</accession>
<dbReference type="Gene3D" id="2.10.109.10">
    <property type="entry name" value="Umud Fragment, subunit A"/>
    <property type="match status" value="1"/>
</dbReference>
<feature type="DNA-binding region" description="H-T-H motif" evidence="12">
    <location>
        <begin position="26"/>
        <end position="46"/>
    </location>
</feature>
<keyword evidence="6 12" id="KW-0068">Autocatalytic cleavage</keyword>
<keyword evidence="5 12" id="KW-0378">Hydrolase</keyword>
<dbReference type="EMBL" id="JACIDA010000001">
    <property type="protein sequence ID" value="MBB3870915.1"/>
    <property type="molecule type" value="Genomic_DNA"/>
</dbReference>
<comment type="subunit">
    <text evidence="12">Homodimer.</text>
</comment>
<dbReference type="EC" id="3.4.21.88" evidence="12"/>
<evidence type="ECO:0000259" key="15">
    <source>
        <dbReference type="Pfam" id="PF00717"/>
    </source>
</evidence>
<keyword evidence="2 12" id="KW-0678">Repressor</keyword>
<dbReference type="GO" id="GO:0004252">
    <property type="term" value="F:serine-type endopeptidase activity"/>
    <property type="evidence" value="ECO:0007669"/>
    <property type="project" value="UniProtKB-UniRule"/>
</dbReference>
<dbReference type="GO" id="GO:0006260">
    <property type="term" value="P:DNA replication"/>
    <property type="evidence" value="ECO:0007669"/>
    <property type="project" value="UniProtKB-UniRule"/>
</dbReference>
<dbReference type="Pfam" id="PF00717">
    <property type="entry name" value="Peptidase_S24"/>
    <property type="match status" value="1"/>
</dbReference>
<evidence type="ECO:0000256" key="10">
    <source>
        <dbReference type="ARBA" id="ARBA00023204"/>
    </source>
</evidence>
<dbReference type="GO" id="GO:0003677">
    <property type="term" value="F:DNA binding"/>
    <property type="evidence" value="ECO:0007669"/>
    <property type="project" value="UniProtKB-UniRule"/>
</dbReference>
<evidence type="ECO:0000256" key="4">
    <source>
        <dbReference type="ARBA" id="ARBA00022763"/>
    </source>
</evidence>
<dbReference type="PANTHER" id="PTHR33516:SF2">
    <property type="entry name" value="LEXA REPRESSOR-RELATED"/>
    <property type="match status" value="1"/>
</dbReference>
<dbReference type="GO" id="GO:0045892">
    <property type="term" value="P:negative regulation of DNA-templated transcription"/>
    <property type="evidence" value="ECO:0007669"/>
    <property type="project" value="UniProtKB-UniRule"/>
</dbReference>
<evidence type="ECO:0000313" key="17">
    <source>
        <dbReference type="EMBL" id="MBB3870915.1"/>
    </source>
</evidence>
<sequence>MLTRKQHELLMFIHERIQETGVSPSFDEMKEALDLASKSGIHRLITALEERGFIRRLAHRARALEVTKLPEQATAGAPRGRAGFKPDVIEGGGGASRPAAASAANDTRELPLLGKIAAGTPIAAIQHEQERMSVPESMLGKGDHYILEIEGDSMIEAGILNGDLVVIRRGDTANNGEIVVALVEGEEATLKRLRRKGGSIALEPANRHYETRIFGPDQVEVQGKLVGLMRRYH</sequence>
<dbReference type="InterPro" id="IPR036388">
    <property type="entry name" value="WH-like_DNA-bd_sf"/>
</dbReference>
<dbReference type="PRINTS" id="PR00726">
    <property type="entry name" value="LEXASERPTASE"/>
</dbReference>
<keyword evidence="10 12" id="KW-0234">DNA repair</keyword>
<organism evidence="17 18">
    <name type="scientific">Brevundimonas mediterranea</name>
    <dbReference type="NCBI Taxonomy" id="74329"/>
    <lineage>
        <taxon>Bacteria</taxon>
        <taxon>Pseudomonadati</taxon>
        <taxon>Pseudomonadota</taxon>
        <taxon>Alphaproteobacteria</taxon>
        <taxon>Caulobacterales</taxon>
        <taxon>Caulobacteraceae</taxon>
        <taxon>Brevundimonas</taxon>
    </lineage>
</organism>
<comment type="caution">
    <text evidence="17">The sequence shown here is derived from an EMBL/GenBank/DDBJ whole genome shotgun (WGS) entry which is preliminary data.</text>
</comment>
<evidence type="ECO:0000256" key="14">
    <source>
        <dbReference type="SAM" id="MobiDB-lite"/>
    </source>
</evidence>
<protein>
    <recommendedName>
        <fullName evidence="12">LexA repressor</fullName>
        <ecNumber evidence="12">3.4.21.88</ecNumber>
    </recommendedName>
</protein>
<evidence type="ECO:0000256" key="13">
    <source>
        <dbReference type="RuleBase" id="RU003991"/>
    </source>
</evidence>
<feature type="domain" description="LexA repressor DNA-binding" evidence="16">
    <location>
        <begin position="2"/>
        <end position="63"/>
    </location>
</feature>
<dbReference type="Proteomes" id="UP000532936">
    <property type="component" value="Unassembled WGS sequence"/>
</dbReference>
<feature type="active site" description="For autocatalytic cleavage activity" evidence="12">
    <location>
        <position position="191"/>
    </location>
</feature>
<keyword evidence="9 12" id="KW-0804">Transcription</keyword>
<dbReference type="HAMAP" id="MF_00015">
    <property type="entry name" value="LexA"/>
    <property type="match status" value="1"/>
</dbReference>
<dbReference type="InterPro" id="IPR036286">
    <property type="entry name" value="LexA/Signal_pep-like_sf"/>
</dbReference>
<dbReference type="NCBIfam" id="TIGR00498">
    <property type="entry name" value="lexA"/>
    <property type="match status" value="1"/>
</dbReference>
<feature type="domain" description="Peptidase S24/S26A/S26B/S26C" evidence="15">
    <location>
        <begin position="111"/>
        <end position="226"/>
    </location>
</feature>
<feature type="site" description="Cleavage; by autolysis" evidence="12">
    <location>
        <begin position="118"/>
        <end position="119"/>
    </location>
</feature>
<dbReference type="InterPro" id="IPR006200">
    <property type="entry name" value="LexA"/>
</dbReference>